<accession>A0A0K1R9F4</accession>
<proteinExistence type="predicted"/>
<evidence type="ECO:0000256" key="2">
    <source>
        <dbReference type="ARBA" id="ARBA00023125"/>
    </source>
</evidence>
<dbReference type="Gene3D" id="1.20.120.530">
    <property type="entry name" value="GntR ligand-binding domain-like"/>
    <property type="match status" value="1"/>
</dbReference>
<dbReference type="PATRIC" id="fig|156976.3.peg.253"/>
<evidence type="ECO:0000313" key="6">
    <source>
        <dbReference type="Proteomes" id="UP000060016"/>
    </source>
</evidence>
<evidence type="ECO:0000259" key="4">
    <source>
        <dbReference type="PROSITE" id="PS50949"/>
    </source>
</evidence>
<protein>
    <recommendedName>
        <fullName evidence="4">HTH gntR-type domain-containing protein</fullName>
    </recommendedName>
</protein>
<gene>
    <name evidence="5" type="ORF">AK829_01315</name>
</gene>
<dbReference type="SUPFAM" id="SSF48008">
    <property type="entry name" value="GntR ligand-binding domain-like"/>
    <property type="match status" value="1"/>
</dbReference>
<feature type="domain" description="HTH gntR-type" evidence="4">
    <location>
        <begin position="16"/>
        <end position="83"/>
    </location>
</feature>
<dbReference type="RefSeq" id="WP_052203558.1">
    <property type="nucleotide sequence ID" value="NZ_CP012342.1"/>
</dbReference>
<dbReference type="Pfam" id="PF00392">
    <property type="entry name" value="GntR"/>
    <property type="match status" value="1"/>
</dbReference>
<evidence type="ECO:0000256" key="3">
    <source>
        <dbReference type="ARBA" id="ARBA00023163"/>
    </source>
</evidence>
<dbReference type="AlphaFoldDB" id="A0A0K1R9F4"/>
<dbReference type="Proteomes" id="UP000060016">
    <property type="component" value="Chromosome"/>
</dbReference>
<organism evidence="5 6">
    <name type="scientific">Corynebacterium riegelii</name>
    <dbReference type="NCBI Taxonomy" id="156976"/>
    <lineage>
        <taxon>Bacteria</taxon>
        <taxon>Bacillati</taxon>
        <taxon>Actinomycetota</taxon>
        <taxon>Actinomycetes</taxon>
        <taxon>Mycobacteriales</taxon>
        <taxon>Corynebacteriaceae</taxon>
        <taxon>Corynebacterium</taxon>
    </lineage>
</organism>
<dbReference type="Pfam" id="PF07729">
    <property type="entry name" value="FCD"/>
    <property type="match status" value="1"/>
</dbReference>
<dbReference type="InterPro" id="IPR000524">
    <property type="entry name" value="Tscrpt_reg_HTH_GntR"/>
</dbReference>
<dbReference type="STRING" id="156976.AK829_01315"/>
<dbReference type="KEGG" id="crie:AK829_01315"/>
<dbReference type="InterPro" id="IPR011711">
    <property type="entry name" value="GntR_C"/>
</dbReference>
<keyword evidence="3" id="KW-0804">Transcription</keyword>
<keyword evidence="1" id="KW-0805">Transcription regulation</keyword>
<evidence type="ECO:0000256" key="1">
    <source>
        <dbReference type="ARBA" id="ARBA00023015"/>
    </source>
</evidence>
<dbReference type="InterPro" id="IPR036388">
    <property type="entry name" value="WH-like_DNA-bd_sf"/>
</dbReference>
<dbReference type="GO" id="GO:0003677">
    <property type="term" value="F:DNA binding"/>
    <property type="evidence" value="ECO:0007669"/>
    <property type="project" value="UniProtKB-KW"/>
</dbReference>
<dbReference type="SMART" id="SM00345">
    <property type="entry name" value="HTH_GNTR"/>
    <property type="match status" value="1"/>
</dbReference>
<dbReference type="PROSITE" id="PS50949">
    <property type="entry name" value="HTH_GNTR"/>
    <property type="match status" value="1"/>
</dbReference>
<dbReference type="SMART" id="SM00895">
    <property type="entry name" value="FCD"/>
    <property type="match status" value="1"/>
</dbReference>
<dbReference type="PANTHER" id="PTHR43537:SF45">
    <property type="entry name" value="GNTR FAMILY REGULATORY PROTEIN"/>
    <property type="match status" value="1"/>
</dbReference>
<name>A0A0K1R9F4_9CORY</name>
<dbReference type="GO" id="GO:0003700">
    <property type="term" value="F:DNA-binding transcription factor activity"/>
    <property type="evidence" value="ECO:0007669"/>
    <property type="project" value="InterPro"/>
</dbReference>
<dbReference type="InterPro" id="IPR036390">
    <property type="entry name" value="WH_DNA-bd_sf"/>
</dbReference>
<evidence type="ECO:0000313" key="5">
    <source>
        <dbReference type="EMBL" id="AKV58028.1"/>
    </source>
</evidence>
<dbReference type="SUPFAM" id="SSF46785">
    <property type="entry name" value="Winged helix' DNA-binding domain"/>
    <property type="match status" value="1"/>
</dbReference>
<sequence length="244" mass="27737">MLEEVRGDELFHIDRSTLKDSVQAMLRELLLKGTFSPGDILSANALAKQLRLSNSPVREAMLALVERGLLEVERGRGFRLVELSEHDIQEVYEMRRLVEVEAVRKAAQMHLDDGQKDALWGLARRTDELGNVSSDEQLFQYLEADQRFHMYIASLSGNSRLEAAVDKFRDQSRVNGYYLHLSRCALRGTADEHLRIADAIVSRDVQRAVELMIDHLEYARNVAGRTEVPPSWYSGTKPVVDELS</sequence>
<keyword evidence="6" id="KW-1185">Reference proteome</keyword>
<dbReference type="PANTHER" id="PTHR43537">
    <property type="entry name" value="TRANSCRIPTIONAL REGULATOR, GNTR FAMILY"/>
    <property type="match status" value="1"/>
</dbReference>
<dbReference type="EMBL" id="CP012342">
    <property type="protein sequence ID" value="AKV58028.1"/>
    <property type="molecule type" value="Genomic_DNA"/>
</dbReference>
<dbReference type="InterPro" id="IPR008920">
    <property type="entry name" value="TF_FadR/GntR_C"/>
</dbReference>
<keyword evidence="2" id="KW-0238">DNA-binding</keyword>
<reference evidence="5 6" key="1">
    <citation type="submission" date="2015-08" db="EMBL/GenBank/DDBJ databases">
        <authorList>
            <person name="Babu N.S."/>
            <person name="Beckwith C.J."/>
            <person name="Beseler K.G."/>
            <person name="Brison A."/>
            <person name="Carone J.V."/>
            <person name="Caskin T.P."/>
            <person name="Diamond M."/>
            <person name="Durham M.E."/>
            <person name="Foxe J.M."/>
            <person name="Go M."/>
            <person name="Henderson B.A."/>
            <person name="Jones I.B."/>
            <person name="McGettigan J.A."/>
            <person name="Micheletti S.J."/>
            <person name="Nasrallah M.E."/>
            <person name="Ortiz D."/>
            <person name="Piller C.R."/>
            <person name="Privatt S.R."/>
            <person name="Schneider S.L."/>
            <person name="Sharp S."/>
            <person name="Smith T.C."/>
            <person name="Stanton J.D."/>
            <person name="Ullery H.E."/>
            <person name="Wilson R.J."/>
            <person name="Serrano M.G."/>
            <person name="Buck G."/>
            <person name="Lee V."/>
            <person name="Wang Y."/>
            <person name="Carvalho R."/>
            <person name="Voegtly L."/>
            <person name="Shi R."/>
            <person name="Duckworth R."/>
            <person name="Johnson A."/>
            <person name="Loviza R."/>
            <person name="Walstead R."/>
            <person name="Shah Z."/>
            <person name="Kiflezghi M."/>
            <person name="Wade K."/>
            <person name="Ball S.L."/>
            <person name="Bradley K.W."/>
            <person name="Asai D.J."/>
            <person name="Bowman C.A."/>
            <person name="Russell D.A."/>
            <person name="Pope W.H."/>
            <person name="Jacobs-Sera D."/>
            <person name="Hendrix R.W."/>
            <person name="Hatfull G.F."/>
        </authorList>
    </citation>
    <scope>NUCLEOTIDE SEQUENCE [LARGE SCALE GENOMIC DNA]</scope>
    <source>
        <strain evidence="5 6">PUDD_83A45</strain>
    </source>
</reference>
<dbReference type="Gene3D" id="1.10.10.10">
    <property type="entry name" value="Winged helix-like DNA-binding domain superfamily/Winged helix DNA-binding domain"/>
    <property type="match status" value="1"/>
</dbReference>